<organism evidence="2 3">
    <name type="scientific">Micromonospora cathayae</name>
    <dbReference type="NCBI Taxonomy" id="3028804"/>
    <lineage>
        <taxon>Bacteria</taxon>
        <taxon>Bacillati</taxon>
        <taxon>Actinomycetota</taxon>
        <taxon>Actinomycetes</taxon>
        <taxon>Micromonosporales</taxon>
        <taxon>Micromonosporaceae</taxon>
        <taxon>Micromonospora</taxon>
    </lineage>
</organism>
<feature type="transmembrane region" description="Helical" evidence="1">
    <location>
        <begin position="511"/>
        <end position="534"/>
    </location>
</feature>
<protein>
    <submittedName>
        <fullName evidence="2">Anibiotic ABC transporter</fullName>
    </submittedName>
</protein>
<sequence length="541" mass="55051">MNARTGTGRLVHLVLRRDRVRIAVWVLGTPVLAAALAGSVTGLYRSEQDRVTYAGTAAASLVARAFNGPVAGPSTGSVVFAESYLTLAVLTALLSTFAVVRHTRQNEETGRAELLGAAVVGRYALLTAALGVTVAVNLVTAALLALALVGGGLPVAGSVATGAAVATVGVSFAAVAAVAAQLSGTSRGANALAAAAVGVSFVLRAAGDVSGDTTPDGLRVVSAWPSWLSPLGWATLIRPYGGERWWVLLLPLALLVTAVLAAYRLTGRRDLGAGLFATRRGPARASRRLLSPFGLAWRLQRPALLGWAVGVAVLGFGMGLAADEVENMVGENAAAAEVIAQLGGGANLVDAYLTAMLGIFALTIGGYVVQAMLRTRTEETDGTLEALLATAVGRSRWLAGHLSTALVGALLLIVLAGVSTGLGYAMVAGDPAGRVGELAGAALVRFPALLVLAGVVVLLFGLLPRWAVPLSWGALIVFLLLGQLGAVLDLPQALLDVSPYTHVPALPSAEVAVLPLAVLTAVAVALLAAGLTGFRRRDLTP</sequence>
<feature type="transmembrane region" description="Helical" evidence="1">
    <location>
        <begin position="351"/>
        <end position="369"/>
    </location>
</feature>
<keyword evidence="3" id="KW-1185">Reference proteome</keyword>
<gene>
    <name evidence="2" type="ORF">PVK37_20125</name>
</gene>
<feature type="transmembrane region" description="Helical" evidence="1">
    <location>
        <begin position="438"/>
        <end position="463"/>
    </location>
</feature>
<feature type="transmembrane region" description="Helical" evidence="1">
    <location>
        <begin position="22"/>
        <end position="44"/>
    </location>
</feature>
<feature type="transmembrane region" description="Helical" evidence="1">
    <location>
        <begin position="470"/>
        <end position="491"/>
    </location>
</feature>
<keyword evidence="1" id="KW-0472">Membrane</keyword>
<feature type="transmembrane region" description="Helical" evidence="1">
    <location>
        <begin position="155"/>
        <end position="179"/>
    </location>
</feature>
<keyword evidence="1" id="KW-0812">Transmembrane</keyword>
<feature type="transmembrane region" description="Helical" evidence="1">
    <location>
        <begin position="304"/>
        <end position="322"/>
    </location>
</feature>
<dbReference type="EMBL" id="CP118615">
    <property type="protein sequence ID" value="WDZ82774.1"/>
    <property type="molecule type" value="Genomic_DNA"/>
</dbReference>
<evidence type="ECO:0000313" key="2">
    <source>
        <dbReference type="EMBL" id="WDZ82774.1"/>
    </source>
</evidence>
<name>A0ABY7ZIG5_9ACTN</name>
<dbReference type="RefSeq" id="WP_275029101.1">
    <property type="nucleotide sequence ID" value="NZ_CP118615.1"/>
</dbReference>
<keyword evidence="1" id="KW-1133">Transmembrane helix</keyword>
<evidence type="ECO:0000256" key="1">
    <source>
        <dbReference type="SAM" id="Phobius"/>
    </source>
</evidence>
<reference evidence="2 3" key="1">
    <citation type="submission" date="2023-02" db="EMBL/GenBank/DDBJ databases">
        <authorList>
            <person name="Mo P."/>
        </authorList>
    </citation>
    <scope>NUCLEOTIDE SEQUENCE [LARGE SCALE GENOMIC DNA]</scope>
    <source>
        <strain evidence="2 3">HUAS 3</strain>
    </source>
</reference>
<feature type="transmembrane region" description="Helical" evidence="1">
    <location>
        <begin position="83"/>
        <end position="102"/>
    </location>
</feature>
<feature type="transmembrane region" description="Helical" evidence="1">
    <location>
        <begin position="404"/>
        <end position="426"/>
    </location>
</feature>
<feature type="transmembrane region" description="Helical" evidence="1">
    <location>
        <begin position="245"/>
        <end position="263"/>
    </location>
</feature>
<feature type="transmembrane region" description="Helical" evidence="1">
    <location>
        <begin position="123"/>
        <end position="149"/>
    </location>
</feature>
<accession>A0ABY7ZIG5</accession>
<evidence type="ECO:0000313" key="3">
    <source>
        <dbReference type="Proteomes" id="UP001219605"/>
    </source>
</evidence>
<dbReference type="Proteomes" id="UP001219605">
    <property type="component" value="Chromosome"/>
</dbReference>
<feature type="transmembrane region" description="Helical" evidence="1">
    <location>
        <begin position="191"/>
        <end position="207"/>
    </location>
</feature>
<proteinExistence type="predicted"/>